<reference evidence="1 2" key="1">
    <citation type="submission" date="2014-04" db="EMBL/GenBank/DDBJ databases">
        <authorList>
            <consortium name="DOE Joint Genome Institute"/>
            <person name="Kuo A."/>
            <person name="Kohler A."/>
            <person name="Nagy L.G."/>
            <person name="Floudas D."/>
            <person name="Copeland A."/>
            <person name="Barry K.W."/>
            <person name="Cichocki N."/>
            <person name="Veneault-Fourrey C."/>
            <person name="LaButti K."/>
            <person name="Lindquist E.A."/>
            <person name="Lipzen A."/>
            <person name="Lundell T."/>
            <person name="Morin E."/>
            <person name="Murat C."/>
            <person name="Sun H."/>
            <person name="Tunlid A."/>
            <person name="Henrissat B."/>
            <person name="Grigoriev I.V."/>
            <person name="Hibbett D.S."/>
            <person name="Martin F."/>
            <person name="Nordberg H.P."/>
            <person name="Cantor M.N."/>
            <person name="Hua S.X."/>
        </authorList>
    </citation>
    <scope>NUCLEOTIDE SEQUENCE [LARGE SCALE GENOMIC DNA]</scope>
    <source>
        <strain evidence="1 2">LaAM-08-1</strain>
    </source>
</reference>
<sequence>MKQVSFRAHRRSSAVQRLFGRDSLKIRHPRTQSITVHLQSFVADLLTQVVGTPLEGDGGREVTIFSLLGVVRRSSDNCLRPARCWTIE</sequence>
<name>A0A0C9WQM1_9AGAR</name>
<dbReference type="EMBL" id="KN839323">
    <property type="protein sequence ID" value="KIJ90008.1"/>
    <property type="molecule type" value="Genomic_DNA"/>
</dbReference>
<evidence type="ECO:0000313" key="1">
    <source>
        <dbReference type="EMBL" id="KIJ90008.1"/>
    </source>
</evidence>
<keyword evidence="2" id="KW-1185">Reference proteome</keyword>
<accession>A0A0C9WQM1</accession>
<dbReference type="Proteomes" id="UP000054477">
    <property type="component" value="Unassembled WGS sequence"/>
</dbReference>
<proteinExistence type="predicted"/>
<protein>
    <submittedName>
        <fullName evidence="1">Uncharacterized protein</fullName>
    </submittedName>
</protein>
<reference evidence="2" key="2">
    <citation type="submission" date="2015-01" db="EMBL/GenBank/DDBJ databases">
        <title>Evolutionary Origins and Diversification of the Mycorrhizal Mutualists.</title>
        <authorList>
            <consortium name="DOE Joint Genome Institute"/>
            <consortium name="Mycorrhizal Genomics Consortium"/>
            <person name="Kohler A."/>
            <person name="Kuo A."/>
            <person name="Nagy L.G."/>
            <person name="Floudas D."/>
            <person name="Copeland A."/>
            <person name="Barry K.W."/>
            <person name="Cichocki N."/>
            <person name="Veneault-Fourrey C."/>
            <person name="LaButti K."/>
            <person name="Lindquist E.A."/>
            <person name="Lipzen A."/>
            <person name="Lundell T."/>
            <person name="Morin E."/>
            <person name="Murat C."/>
            <person name="Riley R."/>
            <person name="Ohm R."/>
            <person name="Sun H."/>
            <person name="Tunlid A."/>
            <person name="Henrissat B."/>
            <person name="Grigoriev I.V."/>
            <person name="Hibbett D.S."/>
            <person name="Martin F."/>
        </authorList>
    </citation>
    <scope>NUCLEOTIDE SEQUENCE [LARGE SCALE GENOMIC DNA]</scope>
    <source>
        <strain evidence="2">LaAM-08-1</strain>
    </source>
</reference>
<dbReference type="HOGENOM" id="CLU_2469469_0_0_1"/>
<evidence type="ECO:0000313" key="2">
    <source>
        <dbReference type="Proteomes" id="UP000054477"/>
    </source>
</evidence>
<gene>
    <name evidence="1" type="ORF">K443DRAFT_582109</name>
</gene>
<dbReference type="AlphaFoldDB" id="A0A0C9WQM1"/>
<organism evidence="1 2">
    <name type="scientific">Laccaria amethystina LaAM-08-1</name>
    <dbReference type="NCBI Taxonomy" id="1095629"/>
    <lineage>
        <taxon>Eukaryota</taxon>
        <taxon>Fungi</taxon>
        <taxon>Dikarya</taxon>
        <taxon>Basidiomycota</taxon>
        <taxon>Agaricomycotina</taxon>
        <taxon>Agaricomycetes</taxon>
        <taxon>Agaricomycetidae</taxon>
        <taxon>Agaricales</taxon>
        <taxon>Agaricineae</taxon>
        <taxon>Hydnangiaceae</taxon>
        <taxon>Laccaria</taxon>
    </lineage>
</organism>